<accession>W4QT79</accession>
<dbReference type="RefSeq" id="WP_235714868.1">
    <property type="nucleotide sequence ID" value="NZ_BAUV01000011.1"/>
</dbReference>
<evidence type="ECO:0000256" key="3">
    <source>
        <dbReference type="ARBA" id="ARBA00022722"/>
    </source>
</evidence>
<dbReference type="GO" id="GO:0003677">
    <property type="term" value="F:DNA binding"/>
    <property type="evidence" value="ECO:0007669"/>
    <property type="project" value="InterPro"/>
</dbReference>
<dbReference type="InterPro" id="IPR001719">
    <property type="entry name" value="AP_endonuc_2"/>
</dbReference>
<keyword evidence="6" id="KW-0378">Hydrolase</keyword>
<name>W4QT79_HALA3</name>
<dbReference type="NCBIfam" id="TIGR00587">
    <property type="entry name" value="nfo"/>
    <property type="match status" value="1"/>
</dbReference>
<dbReference type="SMART" id="SM00518">
    <property type="entry name" value="AP2Ec"/>
    <property type="match status" value="1"/>
</dbReference>
<evidence type="ECO:0000256" key="8">
    <source>
        <dbReference type="ARBA" id="ARBA00023204"/>
    </source>
</evidence>
<gene>
    <name evidence="10" type="ORF">JCM9157_1918</name>
</gene>
<keyword evidence="11" id="KW-1185">Reference proteome</keyword>
<dbReference type="PANTHER" id="PTHR21445">
    <property type="entry name" value="ENDONUCLEASE IV ENDODEOXYRIBONUCLEASE IV"/>
    <property type="match status" value="1"/>
</dbReference>
<dbReference type="InterPro" id="IPR013022">
    <property type="entry name" value="Xyl_isomerase-like_TIM-brl"/>
</dbReference>
<keyword evidence="5" id="KW-0227">DNA damage</keyword>
<dbReference type="SUPFAM" id="SSF51658">
    <property type="entry name" value="Xylose isomerase-like"/>
    <property type="match status" value="1"/>
</dbReference>
<evidence type="ECO:0000259" key="9">
    <source>
        <dbReference type="Pfam" id="PF01261"/>
    </source>
</evidence>
<dbReference type="Proteomes" id="UP000018896">
    <property type="component" value="Unassembled WGS sequence"/>
</dbReference>
<evidence type="ECO:0000256" key="6">
    <source>
        <dbReference type="ARBA" id="ARBA00022801"/>
    </source>
</evidence>
<dbReference type="GO" id="GO:0008081">
    <property type="term" value="F:phosphoric diester hydrolase activity"/>
    <property type="evidence" value="ECO:0007669"/>
    <property type="project" value="TreeGrafter"/>
</dbReference>
<dbReference type="PANTHER" id="PTHR21445:SF0">
    <property type="entry name" value="APURINIC-APYRIMIDINIC ENDONUCLEASE"/>
    <property type="match status" value="1"/>
</dbReference>
<dbReference type="GO" id="GO:0003906">
    <property type="term" value="F:DNA-(apurinic or apyrimidinic site) endonuclease activity"/>
    <property type="evidence" value="ECO:0007669"/>
    <property type="project" value="TreeGrafter"/>
</dbReference>
<evidence type="ECO:0000313" key="11">
    <source>
        <dbReference type="Proteomes" id="UP000018896"/>
    </source>
</evidence>
<proteinExistence type="inferred from homology"/>
<dbReference type="Gene3D" id="3.20.20.150">
    <property type="entry name" value="Divalent-metal-dependent TIM barrel enzymes"/>
    <property type="match status" value="1"/>
</dbReference>
<feature type="domain" description="Xylose isomerase-like TIM barrel" evidence="9">
    <location>
        <begin position="19"/>
        <end position="260"/>
    </location>
</feature>
<dbReference type="Pfam" id="PF01261">
    <property type="entry name" value="AP_endonuc_2"/>
    <property type="match status" value="1"/>
</dbReference>
<dbReference type="PROSITE" id="PS00730">
    <property type="entry name" value="AP_NUCLEASE_F2_2"/>
    <property type="match status" value="1"/>
</dbReference>
<keyword evidence="8" id="KW-0234">DNA repair</keyword>
<comment type="caution">
    <text evidence="10">The sequence shown here is derived from an EMBL/GenBank/DDBJ whole genome shotgun (WGS) entry which is preliminary data.</text>
</comment>
<evidence type="ECO:0000313" key="10">
    <source>
        <dbReference type="EMBL" id="GAE34838.1"/>
    </source>
</evidence>
<dbReference type="EMBL" id="BAUV01000011">
    <property type="protein sequence ID" value="GAE34838.1"/>
    <property type="molecule type" value="Genomic_DNA"/>
</dbReference>
<dbReference type="AlphaFoldDB" id="W4QT79"/>
<comment type="similarity">
    <text evidence="2">Belongs to the AP endonuclease 2 family.</text>
</comment>
<dbReference type="eggNOG" id="COG0648">
    <property type="taxonomic scope" value="Bacteria"/>
</dbReference>
<keyword evidence="3" id="KW-0540">Nuclease</keyword>
<organism evidence="10 11">
    <name type="scientific">Halalkalibacter akibai (strain ATCC 43226 / DSM 21942 / CIP 109018 / JCM 9157 / 1139)</name>
    <name type="common">Bacillus akibai</name>
    <dbReference type="NCBI Taxonomy" id="1236973"/>
    <lineage>
        <taxon>Bacteria</taxon>
        <taxon>Bacillati</taxon>
        <taxon>Bacillota</taxon>
        <taxon>Bacilli</taxon>
        <taxon>Bacillales</taxon>
        <taxon>Bacillaceae</taxon>
        <taxon>Halalkalibacter</taxon>
    </lineage>
</organism>
<dbReference type="GO" id="GO:0008270">
    <property type="term" value="F:zinc ion binding"/>
    <property type="evidence" value="ECO:0007669"/>
    <property type="project" value="InterPro"/>
</dbReference>
<keyword evidence="10" id="KW-0255">Endonuclease</keyword>
<keyword evidence="7" id="KW-0862">Zinc</keyword>
<dbReference type="GO" id="GO:0006284">
    <property type="term" value="P:base-excision repair"/>
    <property type="evidence" value="ECO:0007669"/>
    <property type="project" value="TreeGrafter"/>
</dbReference>
<reference evidence="10 11" key="1">
    <citation type="journal article" date="2014" name="Genome Announc.">
        <title>Draft Genome Sequences of Three Alkaliphilic Bacillus Strains, Bacillus wakoensis JCM 9140T, Bacillus akibai JCM 9157T, and Bacillus hemicellulosilyticus JCM 9152T.</title>
        <authorList>
            <person name="Yuki M."/>
            <person name="Oshima K."/>
            <person name="Suda W."/>
            <person name="Oshida Y."/>
            <person name="Kitamura K."/>
            <person name="Iida T."/>
            <person name="Hattori M."/>
            <person name="Ohkuma M."/>
        </authorList>
    </citation>
    <scope>NUCLEOTIDE SEQUENCE [LARGE SCALE GENOMIC DNA]</scope>
    <source>
        <strain evidence="10 11">JCM 9157</strain>
    </source>
</reference>
<keyword evidence="4" id="KW-0479">Metal-binding</keyword>
<evidence type="ECO:0000256" key="2">
    <source>
        <dbReference type="ARBA" id="ARBA00005340"/>
    </source>
</evidence>
<sequence length="270" mass="29957">MFFGSHVSIRNGYLQAAKTALDLGANAFQYFPKNPRSIGVKNFDLEDAKDCATFCSEHNIASVAHSPYPTKLIPDNKDLEQQIIYSLQNDLEIVEACGSIGVVVHFGTTTKTDPLEGYKKMIDVLNQVLTNWSGTAKILLENNAGAGSDMGITLEEMVQVRSLTDFPDQIGFCFDTCHAFASGIWTGENWSLLEKKAIELNYFNELKAVHFNNSKYSTGQRKDRHANLIDGHITPSQLQEVLSTSSLSEIPFILETPKDESTNIARKLCL</sequence>
<protein>
    <submittedName>
        <fullName evidence="10">Endonuclease IV</fullName>
    </submittedName>
</protein>
<dbReference type="InterPro" id="IPR018246">
    <property type="entry name" value="AP_endonuc_F2_Zn_BS"/>
</dbReference>
<evidence type="ECO:0000256" key="7">
    <source>
        <dbReference type="ARBA" id="ARBA00022833"/>
    </source>
</evidence>
<dbReference type="STRING" id="1236973.JCM9157_1918"/>
<dbReference type="InterPro" id="IPR036237">
    <property type="entry name" value="Xyl_isomerase-like_sf"/>
</dbReference>
<evidence type="ECO:0000256" key="5">
    <source>
        <dbReference type="ARBA" id="ARBA00022763"/>
    </source>
</evidence>
<evidence type="ECO:0000256" key="1">
    <source>
        <dbReference type="ARBA" id="ARBA00001947"/>
    </source>
</evidence>
<evidence type="ECO:0000256" key="4">
    <source>
        <dbReference type="ARBA" id="ARBA00022723"/>
    </source>
</evidence>
<dbReference type="PROSITE" id="PS51432">
    <property type="entry name" value="AP_NUCLEASE_F2_4"/>
    <property type="match status" value="1"/>
</dbReference>
<comment type="cofactor">
    <cofactor evidence="1">
        <name>Zn(2+)</name>
        <dbReference type="ChEBI" id="CHEBI:29105"/>
    </cofactor>
</comment>